<evidence type="ECO:0000256" key="1">
    <source>
        <dbReference type="SAM" id="MobiDB-lite"/>
    </source>
</evidence>
<name>A0A481TDF0_HHV2</name>
<feature type="compositionally biased region" description="Polar residues" evidence="1">
    <location>
        <begin position="1"/>
        <end position="22"/>
    </location>
</feature>
<feature type="compositionally biased region" description="Low complexity" evidence="1">
    <location>
        <begin position="30"/>
        <end position="42"/>
    </location>
</feature>
<reference evidence="2" key="1">
    <citation type="submission" date="2018-08" db="EMBL/GenBank/DDBJ databases">
        <title>HSV2 whole genome sequences from clinical isolates.</title>
        <authorList>
            <person name="Roychoudhury P."/>
            <person name="Greninger A.L."/>
            <person name="Jerome K.R."/>
            <person name="Johnston C."/>
            <person name="Wald A."/>
            <person name="Xie H."/>
        </authorList>
    </citation>
    <scope>NUCLEOTIDE SEQUENCE</scope>
    <source>
        <strain evidence="2">2012-10336</strain>
        <strain evidence="3">2013-37246_S80_L001</strain>
    </source>
</reference>
<organismHost>
    <name type="scientific">Homo sapiens</name>
    <name type="common">Human</name>
    <dbReference type="NCBI Taxonomy" id="9606"/>
</organismHost>
<evidence type="ECO:0000313" key="3">
    <source>
        <dbReference type="EMBL" id="QBH79945.1"/>
    </source>
</evidence>
<organism evidence="2">
    <name type="scientific">Human herpesvirus 2</name>
    <name type="common">HHV-2</name>
    <name type="synonym">Human herpes simplex virus 2</name>
    <dbReference type="NCBI Taxonomy" id="10310"/>
    <lineage>
        <taxon>Viruses</taxon>
        <taxon>Duplodnaviria</taxon>
        <taxon>Heunggongvirae</taxon>
        <taxon>Peploviricota</taxon>
        <taxon>Herviviricetes</taxon>
        <taxon>Herpesvirales</taxon>
        <taxon>Orthoherpesviridae</taxon>
        <taxon>Alphaherpesvirinae</taxon>
        <taxon>Simplexvirus</taxon>
        <taxon>Simplexvirus humanalpha2</taxon>
    </lineage>
</organism>
<dbReference type="EMBL" id="MH790601">
    <property type="protein sequence ID" value="QBH79945.1"/>
    <property type="molecule type" value="Genomic_DNA"/>
</dbReference>
<proteinExistence type="predicted"/>
<sequence>MSSFRNCAMMSTTRTRGPSTDSLFRGAGGKAARSSSRKAGSAVPLTGARGAEDAGRRSTCSAAARTSAQNLAGVVRAYRGWVARRTHA</sequence>
<protein>
    <submittedName>
        <fullName evidence="2">Uncharacterized protein</fullName>
    </submittedName>
</protein>
<dbReference type="EMBL" id="MH790584">
    <property type="protein sequence ID" value="QBH78541.1"/>
    <property type="molecule type" value="Genomic_DNA"/>
</dbReference>
<evidence type="ECO:0000313" key="2">
    <source>
        <dbReference type="EMBL" id="QBH78541.1"/>
    </source>
</evidence>
<feature type="region of interest" description="Disordered" evidence="1">
    <location>
        <begin position="1"/>
        <end position="57"/>
    </location>
</feature>
<accession>A0A481TDF0</accession>